<dbReference type="PANTHER" id="PTHR30627">
    <property type="entry name" value="PEPTIDOGLYCAN D,D-TRANSPEPTIDASE"/>
    <property type="match status" value="1"/>
</dbReference>
<feature type="domain" description="Penicillin-binding protein dimerisation" evidence="6">
    <location>
        <begin position="87"/>
        <end position="199"/>
    </location>
</feature>
<evidence type="ECO:0000256" key="3">
    <source>
        <dbReference type="SAM" id="MobiDB-lite"/>
    </source>
</evidence>
<evidence type="ECO:0000259" key="6">
    <source>
        <dbReference type="Pfam" id="PF03717"/>
    </source>
</evidence>
<protein>
    <recommendedName>
        <fullName evidence="8">Penicillin-binding protein transpeptidase domain-containing protein</fullName>
    </recommendedName>
</protein>
<keyword evidence="4" id="KW-1133">Transmembrane helix</keyword>
<dbReference type="EMBL" id="UINC01001261">
    <property type="protein sequence ID" value="SUZ75890.1"/>
    <property type="molecule type" value="Genomic_DNA"/>
</dbReference>
<reference evidence="7" key="1">
    <citation type="submission" date="2018-05" db="EMBL/GenBank/DDBJ databases">
        <authorList>
            <person name="Lanie J.A."/>
            <person name="Ng W.-L."/>
            <person name="Kazmierczak K.M."/>
            <person name="Andrzejewski T.M."/>
            <person name="Davidsen T.M."/>
            <person name="Wayne K.J."/>
            <person name="Tettelin H."/>
            <person name="Glass J.I."/>
            <person name="Rusch D."/>
            <person name="Podicherti R."/>
            <person name="Tsui H.-C.T."/>
            <person name="Winkler M.E."/>
        </authorList>
    </citation>
    <scope>NUCLEOTIDE SEQUENCE</scope>
</reference>
<dbReference type="InterPro" id="IPR012338">
    <property type="entry name" value="Beta-lactam/transpept-like"/>
</dbReference>
<dbReference type="GO" id="GO:0071555">
    <property type="term" value="P:cell wall organization"/>
    <property type="evidence" value="ECO:0007669"/>
    <property type="project" value="TreeGrafter"/>
</dbReference>
<dbReference type="GO" id="GO:0008658">
    <property type="term" value="F:penicillin binding"/>
    <property type="evidence" value="ECO:0007669"/>
    <property type="project" value="InterPro"/>
</dbReference>
<dbReference type="PANTHER" id="PTHR30627:SF1">
    <property type="entry name" value="PEPTIDOGLYCAN D,D-TRANSPEPTIDASE FTSI"/>
    <property type="match status" value="1"/>
</dbReference>
<dbReference type="SUPFAM" id="SSF56601">
    <property type="entry name" value="beta-lactamase/transpeptidase-like"/>
    <property type="match status" value="1"/>
</dbReference>
<dbReference type="InterPro" id="IPR036138">
    <property type="entry name" value="PBP_dimer_sf"/>
</dbReference>
<name>A0A381QA27_9ZZZZ</name>
<proteinExistence type="predicted"/>
<dbReference type="Gene3D" id="3.30.450.330">
    <property type="match status" value="1"/>
</dbReference>
<dbReference type="Gene3D" id="3.90.1310.10">
    <property type="entry name" value="Penicillin-binding protein 2a (Domain 2)"/>
    <property type="match status" value="1"/>
</dbReference>
<gene>
    <name evidence="7" type="ORF">METZ01_LOCUS28744</name>
</gene>
<dbReference type="AlphaFoldDB" id="A0A381QA27"/>
<evidence type="ECO:0008006" key="8">
    <source>
        <dbReference type="Google" id="ProtNLM"/>
    </source>
</evidence>
<evidence type="ECO:0000313" key="7">
    <source>
        <dbReference type="EMBL" id="SUZ75890.1"/>
    </source>
</evidence>
<evidence type="ECO:0000256" key="2">
    <source>
        <dbReference type="ARBA" id="ARBA00023136"/>
    </source>
</evidence>
<keyword evidence="4" id="KW-0812">Transmembrane</keyword>
<organism evidence="7">
    <name type="scientific">marine metagenome</name>
    <dbReference type="NCBI Taxonomy" id="408172"/>
    <lineage>
        <taxon>unclassified sequences</taxon>
        <taxon>metagenomes</taxon>
        <taxon>ecological metagenomes</taxon>
    </lineage>
</organism>
<keyword evidence="2 4" id="KW-0472">Membrane</keyword>
<sequence>VASSVETQPRPSSNSTSHISAFRSPVGGSLLSEPRGRVGYRGRRIGLFILGTSLVLCLIAARLADIQILNSEQYIGDIDRHIAVSSISGSRGAILDRDGSVLAVTDTLPTIGANPEFVAYPWAAAKAIGPILGVSPESLIDKLTSSRDYIHLARQVTPDTAESIRKLQLAGIEIRDEVARRYPNGPEFARNILGRVDRDQTPLNGLELQFAPLLSGAPGMRKTFVSLNLDSIRLPGGDLSFEPAQPGQNLITTLHSGTQFQAERALLDAIQVNGAQRGTAIVLDVPTGQVLALVDVNRSEESGETYVAGSSGSYINVFEPGSATKPFTIAAALEEGSISDDQILDVPHRYQYSDKEFEEPYVNEDRQLSVREILAKSSNIGTIRIAERLGKDKLYHYLKNFGFGQFTSGQTDAPAWPDEAKGTLRLPQQWEGTGLATIAFGQGVSVTAMQLAAAFNTIANDGKYVAPSLILGTAGSDGVIHPIPPATQRQVIGATTAATMREMLTDVVTQGTGRRAEVGGYSVAGKTGTAMKTWSNKGEDGVGYSDDYTSIFAGFVPANDPAVTIVIVLDEPDEHLAGLTAAPVFSEIATVALRQLGIPETK</sequence>
<dbReference type="Pfam" id="PF03717">
    <property type="entry name" value="PBP_dimer"/>
    <property type="match status" value="1"/>
</dbReference>
<feature type="domain" description="Penicillin-binding protein transpeptidase" evidence="5">
    <location>
        <begin position="278"/>
        <end position="588"/>
    </location>
</feature>
<evidence type="ECO:0000256" key="4">
    <source>
        <dbReference type="SAM" id="Phobius"/>
    </source>
</evidence>
<dbReference type="Gene3D" id="3.40.710.10">
    <property type="entry name" value="DD-peptidase/beta-lactamase superfamily"/>
    <property type="match status" value="1"/>
</dbReference>
<comment type="subcellular location">
    <subcellularLocation>
        <location evidence="1">Membrane</location>
    </subcellularLocation>
</comment>
<dbReference type="InterPro" id="IPR050515">
    <property type="entry name" value="Beta-lactam/transpept"/>
</dbReference>
<feature type="compositionally biased region" description="Polar residues" evidence="3">
    <location>
        <begin position="1"/>
        <end position="19"/>
    </location>
</feature>
<evidence type="ECO:0000256" key="1">
    <source>
        <dbReference type="ARBA" id="ARBA00004370"/>
    </source>
</evidence>
<dbReference type="InterPro" id="IPR001460">
    <property type="entry name" value="PCN-bd_Tpept"/>
</dbReference>
<dbReference type="Pfam" id="PF00905">
    <property type="entry name" value="Transpeptidase"/>
    <property type="match status" value="1"/>
</dbReference>
<feature type="transmembrane region" description="Helical" evidence="4">
    <location>
        <begin position="45"/>
        <end position="64"/>
    </location>
</feature>
<dbReference type="InterPro" id="IPR005311">
    <property type="entry name" value="PBP_dimer"/>
</dbReference>
<dbReference type="GO" id="GO:0005886">
    <property type="term" value="C:plasma membrane"/>
    <property type="evidence" value="ECO:0007669"/>
    <property type="project" value="TreeGrafter"/>
</dbReference>
<accession>A0A381QA27</accession>
<feature type="non-terminal residue" evidence="7">
    <location>
        <position position="1"/>
    </location>
</feature>
<feature type="region of interest" description="Disordered" evidence="3">
    <location>
        <begin position="1"/>
        <end position="21"/>
    </location>
</feature>
<dbReference type="SUPFAM" id="SSF56519">
    <property type="entry name" value="Penicillin binding protein dimerisation domain"/>
    <property type="match status" value="1"/>
</dbReference>
<evidence type="ECO:0000259" key="5">
    <source>
        <dbReference type="Pfam" id="PF00905"/>
    </source>
</evidence>